<protein>
    <submittedName>
        <fullName evidence="2">ATP synthase F0 subunit 8</fullName>
    </submittedName>
</protein>
<evidence type="ECO:0000313" key="2">
    <source>
        <dbReference type="EMBL" id="KAF3419747.1"/>
    </source>
</evidence>
<gene>
    <name evidence="2" type="primary">atp8</name>
    <name evidence="2" type="ORF">E2986_90027</name>
</gene>
<accession>A0A833RLP1</accession>
<dbReference type="Proteomes" id="UP000655588">
    <property type="component" value="Unassembled WGS sequence"/>
</dbReference>
<evidence type="ECO:0000313" key="3">
    <source>
        <dbReference type="Proteomes" id="UP000655588"/>
    </source>
</evidence>
<keyword evidence="1" id="KW-0812">Transmembrane</keyword>
<name>A0A833RLP1_9HYME</name>
<comment type="caution">
    <text evidence="2">The sequence shown here is derived from an EMBL/GenBank/DDBJ whole genome shotgun (WGS) entry which is preliminary data.</text>
</comment>
<keyword evidence="2" id="KW-0496">Mitochondrion</keyword>
<reference evidence="2" key="1">
    <citation type="submission" date="2019-11" db="EMBL/GenBank/DDBJ databases">
        <title>The nuclear and mitochondrial genomes of Frieseomelitta varia - a highly eusocial stingless bee (Meliponini) with a permanently sterile worker caste.</title>
        <authorList>
            <person name="Freitas F.C.P."/>
            <person name="Lourenco A.P."/>
            <person name="Nunes F.M.F."/>
            <person name="Paschoal A.R."/>
            <person name="Abreu F.C.P."/>
            <person name="Barbin F.O."/>
            <person name="Bataglia L."/>
            <person name="Cardoso-Junior C.A.M."/>
            <person name="Cervoni M.S."/>
            <person name="Silva S.R."/>
            <person name="Dalarmi F."/>
            <person name="Del Lama M.A."/>
            <person name="Depintor T.S."/>
            <person name="Ferreira K.M."/>
            <person name="Goria P.S."/>
            <person name="Jaskot M.C."/>
            <person name="Lago D.C."/>
            <person name="Luna-Lucena D."/>
            <person name="Moda L.M."/>
            <person name="Nascimento L."/>
            <person name="Pedrino M."/>
            <person name="Rabico F.O."/>
            <person name="Sanches F.C."/>
            <person name="Santos D.E."/>
            <person name="Santos C.G."/>
            <person name="Vieira J."/>
            <person name="Lopes T.F."/>
            <person name="Barchuk A.R."/>
            <person name="Hartfelder K."/>
            <person name="Simoes Z.L.P."/>
            <person name="Bitondi M.M.G."/>
            <person name="Pinheiro D.G."/>
        </authorList>
    </citation>
    <scope>NUCLEOTIDE SEQUENCE</scope>
    <source>
        <strain evidence="2">USP_RPSP 00005682</strain>
        <tissue evidence="2">Whole individual</tissue>
    </source>
</reference>
<geneLocation type="mitochondrion" evidence="2"/>
<dbReference type="EMBL" id="WNWW01002174">
    <property type="protein sequence ID" value="KAF3419747.1"/>
    <property type="molecule type" value="Genomic_DNA"/>
</dbReference>
<proteinExistence type="predicted"/>
<evidence type="ECO:0000256" key="1">
    <source>
        <dbReference type="SAM" id="Phobius"/>
    </source>
</evidence>
<organism evidence="2 3">
    <name type="scientific">Frieseomelitta varia</name>
    <dbReference type="NCBI Taxonomy" id="561572"/>
    <lineage>
        <taxon>Eukaryota</taxon>
        <taxon>Metazoa</taxon>
        <taxon>Ecdysozoa</taxon>
        <taxon>Arthropoda</taxon>
        <taxon>Hexapoda</taxon>
        <taxon>Insecta</taxon>
        <taxon>Pterygota</taxon>
        <taxon>Neoptera</taxon>
        <taxon>Endopterygota</taxon>
        <taxon>Hymenoptera</taxon>
        <taxon>Apocrita</taxon>
        <taxon>Aculeata</taxon>
        <taxon>Apoidea</taxon>
        <taxon>Anthophila</taxon>
        <taxon>Apidae</taxon>
        <taxon>Frieseomelitta</taxon>
    </lineage>
</organism>
<dbReference type="AlphaFoldDB" id="A0A833RLP1"/>
<keyword evidence="1" id="KW-1133">Transmembrane helix</keyword>
<keyword evidence="1" id="KW-0472">Membrane</keyword>
<feature type="transmembrane region" description="Helical" evidence="1">
    <location>
        <begin position="6"/>
        <end position="27"/>
    </location>
</feature>
<keyword evidence="3" id="KW-1185">Reference proteome</keyword>
<sequence length="57" mass="7212">MPQMMPIYWLMIFYLCLFVLMLIMINLNSYFMINMMNFSFNKNIMCKKYNKFIFKWN</sequence>